<evidence type="ECO:0000313" key="2">
    <source>
        <dbReference type="Proteomes" id="UP001530377"/>
    </source>
</evidence>
<accession>A0ABD3RYN1</accession>
<dbReference type="AlphaFoldDB" id="A0ABD3RYN1"/>
<dbReference type="EMBL" id="JALLPB020000110">
    <property type="protein sequence ID" value="KAL3817317.1"/>
    <property type="molecule type" value="Genomic_DNA"/>
</dbReference>
<evidence type="ECO:0000313" key="1">
    <source>
        <dbReference type="EMBL" id="KAL3817317.1"/>
    </source>
</evidence>
<name>A0ABD3RYN1_9STRA</name>
<gene>
    <name evidence="1" type="ORF">ACHAXA_003058</name>
</gene>
<organism evidence="1 2">
    <name type="scientific">Cyclostephanos tholiformis</name>
    <dbReference type="NCBI Taxonomy" id="382380"/>
    <lineage>
        <taxon>Eukaryota</taxon>
        <taxon>Sar</taxon>
        <taxon>Stramenopiles</taxon>
        <taxon>Ochrophyta</taxon>
        <taxon>Bacillariophyta</taxon>
        <taxon>Coscinodiscophyceae</taxon>
        <taxon>Thalassiosirophycidae</taxon>
        <taxon>Stephanodiscales</taxon>
        <taxon>Stephanodiscaceae</taxon>
        <taxon>Cyclostephanos</taxon>
    </lineage>
</organism>
<comment type="caution">
    <text evidence="1">The sequence shown here is derived from an EMBL/GenBank/DDBJ whole genome shotgun (WGS) entry which is preliminary data.</text>
</comment>
<protein>
    <submittedName>
        <fullName evidence="1">Uncharacterized protein</fullName>
    </submittedName>
</protein>
<reference evidence="1 2" key="1">
    <citation type="submission" date="2024-10" db="EMBL/GenBank/DDBJ databases">
        <title>Updated reference genomes for cyclostephanoid diatoms.</title>
        <authorList>
            <person name="Roberts W.R."/>
            <person name="Alverson A.J."/>
        </authorList>
    </citation>
    <scope>NUCLEOTIDE SEQUENCE [LARGE SCALE GENOMIC DNA]</scope>
    <source>
        <strain evidence="1 2">AJA228-03</strain>
    </source>
</reference>
<keyword evidence="2" id="KW-1185">Reference proteome</keyword>
<proteinExistence type="predicted"/>
<dbReference type="Proteomes" id="UP001530377">
    <property type="component" value="Unassembled WGS sequence"/>
</dbReference>
<sequence length="175" mass="19727">MTFSKEEAHWSSFRSAVAGLQNALIELSFSDEAETERSSADRELYGNDVNSCTYNNLRDAAPAGNKRPQSISDDLCNEDATTHYYPHYFTKDRWQSGNTEIEKSHRHLELIGLEEIEMNNNVGNEDIPPTHSPTQSSNATVALSITTQQLAEMRLKLALTESERDELEFRLMQGG</sequence>